<reference evidence="3" key="1">
    <citation type="submission" date="2016-06" db="UniProtKB">
        <authorList>
            <consortium name="WormBaseParasite"/>
        </authorList>
    </citation>
    <scope>IDENTIFICATION</scope>
</reference>
<dbReference type="PANTHER" id="PTHR47385">
    <property type="entry name" value="CALPONIN"/>
    <property type="match status" value="1"/>
</dbReference>
<dbReference type="GO" id="GO:0007015">
    <property type="term" value="P:actin filament organization"/>
    <property type="evidence" value="ECO:0007669"/>
    <property type="project" value="TreeGrafter"/>
</dbReference>
<proteinExistence type="predicted"/>
<keyword evidence="2" id="KW-1185">Reference proteome</keyword>
<accession>A0A183A3R3</accession>
<organism evidence="3">
    <name type="scientific">Echinostoma caproni</name>
    <dbReference type="NCBI Taxonomy" id="27848"/>
    <lineage>
        <taxon>Eukaryota</taxon>
        <taxon>Metazoa</taxon>
        <taxon>Spiralia</taxon>
        <taxon>Lophotrochozoa</taxon>
        <taxon>Platyhelminthes</taxon>
        <taxon>Trematoda</taxon>
        <taxon>Digenea</taxon>
        <taxon>Plagiorchiida</taxon>
        <taxon>Echinostomata</taxon>
        <taxon>Echinostomatoidea</taxon>
        <taxon>Echinostomatidae</taxon>
        <taxon>Echinostoma</taxon>
    </lineage>
</organism>
<evidence type="ECO:0000313" key="2">
    <source>
        <dbReference type="Proteomes" id="UP000272942"/>
    </source>
</evidence>
<dbReference type="WBParaSite" id="ECPE_0000159801-mRNA-1">
    <property type="protein sequence ID" value="ECPE_0000159801-mRNA-1"/>
    <property type="gene ID" value="ECPE_0000159801"/>
</dbReference>
<dbReference type="Proteomes" id="UP000272942">
    <property type="component" value="Unassembled WGS sequence"/>
</dbReference>
<protein>
    <submittedName>
        <fullName evidence="3">Calponin-homology (CH) domain-containing protein</fullName>
    </submittedName>
</protein>
<dbReference type="InterPro" id="IPR050606">
    <property type="entry name" value="Calponin-like"/>
</dbReference>
<dbReference type="GO" id="GO:0051015">
    <property type="term" value="F:actin filament binding"/>
    <property type="evidence" value="ECO:0007669"/>
    <property type="project" value="TreeGrafter"/>
</dbReference>
<gene>
    <name evidence="1" type="ORF">ECPE_LOCUS1598</name>
</gene>
<dbReference type="InterPro" id="IPR036872">
    <property type="entry name" value="CH_dom_sf"/>
</dbReference>
<reference evidence="1 2" key="2">
    <citation type="submission" date="2018-11" db="EMBL/GenBank/DDBJ databases">
        <authorList>
            <consortium name="Pathogen Informatics"/>
        </authorList>
    </citation>
    <scope>NUCLEOTIDE SEQUENCE [LARGE SCALE GENOMIC DNA]</scope>
    <source>
        <strain evidence="1 2">Egypt</strain>
    </source>
</reference>
<dbReference type="EMBL" id="UZAN01011555">
    <property type="protein sequence ID" value="VDP42183.1"/>
    <property type="molecule type" value="Genomic_DNA"/>
</dbReference>
<dbReference type="SUPFAM" id="SSF47576">
    <property type="entry name" value="Calponin-homology domain, CH-domain"/>
    <property type="match status" value="1"/>
</dbReference>
<evidence type="ECO:0000313" key="3">
    <source>
        <dbReference type="WBParaSite" id="ECPE_0000159801-mRNA-1"/>
    </source>
</evidence>
<dbReference type="AlphaFoldDB" id="A0A183A3R3"/>
<dbReference type="OrthoDB" id="21595at2759"/>
<dbReference type="PANTHER" id="PTHR47385:SF14">
    <property type="entry name" value="TRANSGELIN"/>
    <property type="match status" value="1"/>
</dbReference>
<evidence type="ECO:0000313" key="1">
    <source>
        <dbReference type="EMBL" id="VDP42183.1"/>
    </source>
</evidence>
<dbReference type="Gene3D" id="1.10.418.10">
    <property type="entry name" value="Calponin-like domain"/>
    <property type="match status" value="1"/>
</dbReference>
<dbReference type="GO" id="GO:0015629">
    <property type="term" value="C:actin cytoskeleton"/>
    <property type="evidence" value="ECO:0007669"/>
    <property type="project" value="TreeGrafter"/>
</dbReference>
<sequence>MAANLRAEKTGFAKQAAERMAAKFDGEEAAKTLRWIRQLPVPNGIPNQFLCAVDKIPRDIQTVDMDQYADYLTDGLVLGYVMACVRPAWLSHIQSEKSWQVSTSKPFEMSRQRERIGLFLQFLSEVGVPGPSQFQTDQLYEKTGLAQVVIAMSNLVVIVGK</sequence>
<name>A0A183A3R3_9TREM</name>